<protein>
    <recommendedName>
        <fullName evidence="3">Aminoglycoside-2''-adenylyltransferase</fullName>
    </recommendedName>
</protein>
<evidence type="ECO:0008006" key="3">
    <source>
        <dbReference type="Google" id="ProtNLM"/>
    </source>
</evidence>
<evidence type="ECO:0000313" key="1">
    <source>
        <dbReference type="EMBL" id="SUA43775.1"/>
    </source>
</evidence>
<dbReference type="Proteomes" id="UP000255082">
    <property type="component" value="Unassembled WGS sequence"/>
</dbReference>
<dbReference type="RefSeq" id="WP_062965104.1">
    <property type="nucleotide sequence ID" value="NZ_JAJFOE010000001.1"/>
</dbReference>
<name>A0A378WT27_9NOCA</name>
<evidence type="ECO:0000313" key="2">
    <source>
        <dbReference type="Proteomes" id="UP000255082"/>
    </source>
</evidence>
<sequence length="204" mass="23307">MTGRPLSVEECDRLWEAWTPGQVAERLSGAPSCWHVAAGWALDLFVGGLGRAHSDLEIGIPRERFAEIVDAFPGYEWDVVGDGHAWPFPEEADNHHQTWLREPATGLYRLDVFREPHRGDRWVCRRDTAITLPHDELILRTTDGIPYVIPEVVLLFKAKARRAKDEADFVRALPAMDRSRRARLSGWLSRVHPGHAWLETLSRF</sequence>
<dbReference type="EMBL" id="UGRU01000001">
    <property type="protein sequence ID" value="SUA43775.1"/>
    <property type="molecule type" value="Genomic_DNA"/>
</dbReference>
<reference evidence="1 2" key="1">
    <citation type="submission" date="2018-06" db="EMBL/GenBank/DDBJ databases">
        <authorList>
            <consortium name="Pathogen Informatics"/>
            <person name="Doyle S."/>
        </authorList>
    </citation>
    <scope>NUCLEOTIDE SEQUENCE [LARGE SCALE GENOMIC DNA]</scope>
    <source>
        <strain evidence="1 2">NCTC13184</strain>
    </source>
</reference>
<accession>A0A378WT27</accession>
<gene>
    <name evidence="1" type="ORF">NCTC13184_03145</name>
</gene>
<dbReference type="AlphaFoldDB" id="A0A378WT27"/>
<proteinExistence type="predicted"/>
<dbReference type="Gene3D" id="3.30.460.40">
    <property type="match status" value="1"/>
</dbReference>
<organism evidence="1 2">
    <name type="scientific">Nocardia africana</name>
    <dbReference type="NCBI Taxonomy" id="134964"/>
    <lineage>
        <taxon>Bacteria</taxon>
        <taxon>Bacillati</taxon>
        <taxon>Actinomycetota</taxon>
        <taxon>Actinomycetes</taxon>
        <taxon>Mycobacteriales</taxon>
        <taxon>Nocardiaceae</taxon>
        <taxon>Nocardia</taxon>
    </lineage>
</organism>
<dbReference type="OrthoDB" id="4539099at2"/>